<evidence type="ECO:0000256" key="16">
    <source>
        <dbReference type="ARBA" id="ARBA00044106"/>
    </source>
</evidence>
<evidence type="ECO:0000256" key="13">
    <source>
        <dbReference type="ARBA" id="ARBA00043721"/>
    </source>
</evidence>
<keyword evidence="6" id="KW-0378">Hydrolase</keyword>
<accession>A0ABR0T1J5</accession>
<keyword evidence="19" id="KW-1133">Transmembrane helix</keyword>
<evidence type="ECO:0000256" key="10">
    <source>
        <dbReference type="ARBA" id="ARBA00042300"/>
    </source>
</evidence>
<comment type="similarity">
    <text evidence="2">Belongs to the histidine acid phosphatase family.</text>
</comment>
<sequence length="503" mass="55479">MSVSEVVASIRDAVSRDGYKYSVLPGPATQGQRGNQESSSPQRHARMAKISIGGMVLFAFLFMMASFSHGHPAPGCELTGSCTGDVSHIWGQYSPWFSVPSEIDASTPEECKVTFAQVLSRHGARWPTAKKSADYKLTINRIKGVVTNYGSGYDFIKNYEYNLGADDLTAFGQRQMVESGVAFYQRYKELANDSIPFIRASGSGRVIASAENFTAGFFATLGQDPSDSLKGILVIPEDAEFNNTLDHGACPSFEDGPASQVKEKKQSIWLSKWALPIMQRLNERLPGANLSLTETIYLMDLCPYNTVASPNATLSDFCRLFSHEEWTDYDYYQSLDKWYGYGKGNPLGPSQGVGFGNELIARLTGKPVDDHTTTNTTLDSSPKTFPLDRKLYADFSHDNSMSSIFAALGLYDGTEDLPVKYKLSPHQTHGFSSAWVVPFSARMYVEKMQCGRGEELVRVLVNDRVIPLRGCAADDLGRCKLSAFVTSLSFVRNGGRWNECYSA</sequence>
<proteinExistence type="inferred from homology"/>
<evidence type="ECO:0000256" key="18">
    <source>
        <dbReference type="SAM" id="MobiDB-lite"/>
    </source>
</evidence>
<dbReference type="PROSITE" id="PS00616">
    <property type="entry name" value="HIS_ACID_PHOSPHAT_1"/>
    <property type="match status" value="1"/>
</dbReference>
<keyword evidence="5" id="KW-0964">Secreted</keyword>
<dbReference type="InterPro" id="IPR033379">
    <property type="entry name" value="Acid_Pase_AS"/>
</dbReference>
<dbReference type="InterPro" id="IPR016274">
    <property type="entry name" value="Histidine_acid_Pase_euk"/>
</dbReference>
<evidence type="ECO:0000256" key="8">
    <source>
        <dbReference type="ARBA" id="ARBA00023180"/>
    </source>
</evidence>
<comment type="catalytic activity">
    <reaction evidence="14">
        <text>1D-myo-inositol 1,2,4,5,6-pentakisphosphate + H2O = 1D-myo-inositol 1,2,5,6-tetrakisphosphate + phosphate</text>
        <dbReference type="Rhea" id="RHEA:77115"/>
        <dbReference type="ChEBI" id="CHEBI:15377"/>
        <dbReference type="ChEBI" id="CHEBI:43474"/>
        <dbReference type="ChEBI" id="CHEBI:57798"/>
        <dbReference type="ChEBI" id="CHEBI:195535"/>
    </reaction>
    <physiologicalReaction direction="left-to-right" evidence="14">
        <dbReference type="Rhea" id="RHEA:77116"/>
    </physiologicalReaction>
</comment>
<feature type="transmembrane region" description="Helical" evidence="19">
    <location>
        <begin position="50"/>
        <end position="67"/>
    </location>
</feature>
<feature type="region of interest" description="Disordered" evidence="18">
    <location>
        <begin position="23"/>
        <end position="44"/>
    </location>
</feature>
<dbReference type="Proteomes" id="UP001338125">
    <property type="component" value="Unassembled WGS sequence"/>
</dbReference>
<feature type="compositionally biased region" description="Polar residues" evidence="18">
    <location>
        <begin position="29"/>
        <end position="42"/>
    </location>
</feature>
<dbReference type="EC" id="3.1.3.8" evidence="4"/>
<keyword evidence="19" id="KW-0472">Membrane</keyword>
<evidence type="ECO:0000256" key="11">
    <source>
        <dbReference type="ARBA" id="ARBA00043670"/>
    </source>
</evidence>
<keyword evidence="19" id="KW-0812">Transmembrane</keyword>
<dbReference type="Pfam" id="PF00328">
    <property type="entry name" value="His_Phos_2"/>
    <property type="match status" value="1"/>
</dbReference>
<dbReference type="PANTHER" id="PTHR20963:SF24">
    <property type="entry name" value="3-PHYTASE B"/>
    <property type="match status" value="1"/>
</dbReference>
<evidence type="ECO:0000256" key="6">
    <source>
        <dbReference type="ARBA" id="ARBA00022801"/>
    </source>
</evidence>
<evidence type="ECO:0000256" key="14">
    <source>
        <dbReference type="ARBA" id="ARBA00043748"/>
    </source>
</evidence>
<evidence type="ECO:0000256" key="9">
    <source>
        <dbReference type="ARBA" id="ARBA00041857"/>
    </source>
</evidence>
<evidence type="ECO:0000256" key="7">
    <source>
        <dbReference type="ARBA" id="ARBA00023157"/>
    </source>
</evidence>
<gene>
    <name evidence="20" type="ORF">PT974_00587</name>
</gene>
<evidence type="ECO:0000256" key="17">
    <source>
        <dbReference type="ARBA" id="ARBA00044262"/>
    </source>
</evidence>
<name>A0ABR0T1J5_9HYPO</name>
<evidence type="ECO:0000313" key="20">
    <source>
        <dbReference type="EMBL" id="KAK5998214.1"/>
    </source>
</evidence>
<dbReference type="EMBL" id="JAVFKD010000001">
    <property type="protein sequence ID" value="KAK5998214.1"/>
    <property type="molecule type" value="Genomic_DNA"/>
</dbReference>
<evidence type="ECO:0000256" key="5">
    <source>
        <dbReference type="ARBA" id="ARBA00022525"/>
    </source>
</evidence>
<comment type="catalytic activity">
    <reaction evidence="11">
        <text>1D-myo-inositol 1,2,5,6-tetrakisphosphate + H2O = 1D-myo-inositol 1,2,6-trisphosphate + phosphate</text>
        <dbReference type="Rhea" id="RHEA:77119"/>
        <dbReference type="ChEBI" id="CHEBI:15377"/>
        <dbReference type="ChEBI" id="CHEBI:43474"/>
        <dbReference type="ChEBI" id="CHEBI:195535"/>
        <dbReference type="ChEBI" id="CHEBI:195537"/>
    </reaction>
    <physiologicalReaction direction="left-to-right" evidence="11">
        <dbReference type="Rhea" id="RHEA:77120"/>
    </physiologicalReaction>
</comment>
<comment type="catalytic activity">
    <reaction evidence="12">
        <text>1D-myo-inositol 1,2-bisphosphate + H2O = 1D-myo-inositol 2-phosphate + phosphate</text>
        <dbReference type="Rhea" id="RHEA:77135"/>
        <dbReference type="ChEBI" id="CHEBI:15377"/>
        <dbReference type="ChEBI" id="CHEBI:43474"/>
        <dbReference type="ChEBI" id="CHEBI:84142"/>
        <dbReference type="ChEBI" id="CHEBI:195539"/>
    </reaction>
    <physiologicalReaction direction="left-to-right" evidence="12">
        <dbReference type="Rhea" id="RHEA:77136"/>
    </physiologicalReaction>
</comment>
<evidence type="ECO:0000256" key="12">
    <source>
        <dbReference type="ARBA" id="ARBA00043675"/>
    </source>
</evidence>
<dbReference type="PIRSF" id="PIRSF000894">
    <property type="entry name" value="Acid_phosphatase"/>
    <property type="match status" value="1"/>
</dbReference>
<comment type="subunit">
    <text evidence="3">Monomer.</text>
</comment>
<evidence type="ECO:0000256" key="19">
    <source>
        <dbReference type="SAM" id="Phobius"/>
    </source>
</evidence>
<keyword evidence="7" id="KW-1015">Disulfide bond</keyword>
<dbReference type="PROSITE" id="PS00778">
    <property type="entry name" value="HIS_ACID_PHOSPHAT_2"/>
    <property type="match status" value="1"/>
</dbReference>
<dbReference type="SUPFAM" id="SSF53254">
    <property type="entry name" value="Phosphoglycerate mutase-like"/>
    <property type="match status" value="1"/>
</dbReference>
<keyword evidence="8" id="KW-0325">Glycoprotein</keyword>
<evidence type="ECO:0000256" key="3">
    <source>
        <dbReference type="ARBA" id="ARBA00011245"/>
    </source>
</evidence>
<reference evidence="20 21" key="1">
    <citation type="submission" date="2024-01" db="EMBL/GenBank/DDBJ databases">
        <title>Complete genome of Cladobotryum mycophilum ATHUM6906.</title>
        <authorList>
            <person name="Christinaki A.C."/>
            <person name="Myridakis A.I."/>
            <person name="Kouvelis V.N."/>
        </authorList>
    </citation>
    <scope>NUCLEOTIDE SEQUENCE [LARGE SCALE GENOMIC DNA]</scope>
    <source>
        <strain evidence="20 21">ATHUM6906</strain>
    </source>
</reference>
<dbReference type="PANTHER" id="PTHR20963">
    <property type="entry name" value="MULTIPLE INOSITOL POLYPHOSPHATE PHOSPHATASE-RELATED"/>
    <property type="match status" value="1"/>
</dbReference>
<evidence type="ECO:0000256" key="2">
    <source>
        <dbReference type="ARBA" id="ARBA00005375"/>
    </source>
</evidence>
<evidence type="ECO:0000313" key="21">
    <source>
        <dbReference type="Proteomes" id="UP001338125"/>
    </source>
</evidence>
<keyword evidence="21" id="KW-1185">Reference proteome</keyword>
<organism evidence="20 21">
    <name type="scientific">Cladobotryum mycophilum</name>
    <dbReference type="NCBI Taxonomy" id="491253"/>
    <lineage>
        <taxon>Eukaryota</taxon>
        <taxon>Fungi</taxon>
        <taxon>Dikarya</taxon>
        <taxon>Ascomycota</taxon>
        <taxon>Pezizomycotina</taxon>
        <taxon>Sordariomycetes</taxon>
        <taxon>Hypocreomycetidae</taxon>
        <taxon>Hypocreales</taxon>
        <taxon>Hypocreaceae</taxon>
        <taxon>Cladobotryum</taxon>
    </lineage>
</organism>
<comment type="catalytic activity">
    <reaction evidence="15">
        <text>1D-myo-inositol hexakisphosphate + H2O = 1D-myo-inositol 1,2,4,5,6-pentakisphosphate + phosphate</text>
        <dbReference type="Rhea" id="RHEA:16989"/>
        <dbReference type="ChEBI" id="CHEBI:15377"/>
        <dbReference type="ChEBI" id="CHEBI:43474"/>
        <dbReference type="ChEBI" id="CHEBI:57798"/>
        <dbReference type="ChEBI" id="CHEBI:58130"/>
        <dbReference type="EC" id="3.1.3.8"/>
    </reaction>
    <physiologicalReaction direction="left-to-right" evidence="15">
        <dbReference type="Rhea" id="RHEA:16990"/>
    </physiologicalReaction>
</comment>
<comment type="caution">
    <text evidence="20">The sequence shown here is derived from an EMBL/GenBank/DDBJ whole genome shotgun (WGS) entry which is preliminary data.</text>
</comment>
<evidence type="ECO:0000256" key="1">
    <source>
        <dbReference type="ARBA" id="ARBA00004613"/>
    </source>
</evidence>
<evidence type="ECO:0000256" key="4">
    <source>
        <dbReference type="ARBA" id="ARBA00012632"/>
    </source>
</evidence>
<dbReference type="InterPro" id="IPR029033">
    <property type="entry name" value="His_PPase_superfam"/>
</dbReference>
<comment type="subcellular location">
    <subcellularLocation>
        <location evidence="1">Secreted</location>
    </subcellularLocation>
</comment>
<dbReference type="Gene3D" id="3.40.50.1240">
    <property type="entry name" value="Phosphoglycerate mutase-like"/>
    <property type="match status" value="1"/>
</dbReference>
<comment type="catalytic activity">
    <reaction evidence="13">
        <text>1D-myo-inositol 1,2,6-trisphosphate + H2O = 1D-myo-inositol 1,2-bisphosphate + phosphate</text>
        <dbReference type="Rhea" id="RHEA:77131"/>
        <dbReference type="ChEBI" id="CHEBI:15377"/>
        <dbReference type="ChEBI" id="CHEBI:43474"/>
        <dbReference type="ChEBI" id="CHEBI:195537"/>
        <dbReference type="ChEBI" id="CHEBI:195539"/>
    </reaction>
    <physiologicalReaction direction="left-to-right" evidence="13">
        <dbReference type="Rhea" id="RHEA:77132"/>
    </physiologicalReaction>
</comment>
<protein>
    <recommendedName>
        <fullName evidence="16">Phytase A</fullName>
        <ecNumber evidence="4">3.1.3.8</ecNumber>
    </recommendedName>
    <alternativeName>
        <fullName evidence="17">Histidine acid phosphatase phyA</fullName>
    </alternativeName>
    <alternativeName>
        <fullName evidence="10">Myo-inositol hexakisphosphate phosphohydrolase A</fullName>
    </alternativeName>
    <alternativeName>
        <fullName evidence="9">Myo-inositol-hexaphosphate 3-phosphohydrolase A</fullName>
    </alternativeName>
</protein>
<dbReference type="CDD" id="cd07061">
    <property type="entry name" value="HP_HAP_like"/>
    <property type="match status" value="1"/>
</dbReference>
<dbReference type="InterPro" id="IPR000560">
    <property type="entry name" value="His_Pase_clade-2"/>
</dbReference>
<evidence type="ECO:0000256" key="15">
    <source>
        <dbReference type="ARBA" id="ARBA00043788"/>
    </source>
</evidence>